<organism evidence="2 3">
    <name type="scientific">Phytophthora pseudosyringae</name>
    <dbReference type="NCBI Taxonomy" id="221518"/>
    <lineage>
        <taxon>Eukaryota</taxon>
        <taxon>Sar</taxon>
        <taxon>Stramenopiles</taxon>
        <taxon>Oomycota</taxon>
        <taxon>Peronosporomycetes</taxon>
        <taxon>Peronosporales</taxon>
        <taxon>Peronosporaceae</taxon>
        <taxon>Phytophthora</taxon>
    </lineage>
</organism>
<accession>A0A8T1W233</accession>
<protein>
    <submittedName>
        <fullName evidence="2">Uncharacterized protein</fullName>
    </submittedName>
</protein>
<dbReference type="Proteomes" id="UP000694044">
    <property type="component" value="Unassembled WGS sequence"/>
</dbReference>
<proteinExistence type="predicted"/>
<feature type="region of interest" description="Disordered" evidence="1">
    <location>
        <begin position="41"/>
        <end position="71"/>
    </location>
</feature>
<feature type="compositionally biased region" description="Basic and acidic residues" evidence="1">
    <location>
        <begin position="134"/>
        <end position="146"/>
    </location>
</feature>
<dbReference type="EMBL" id="JAGDFM010000074">
    <property type="protein sequence ID" value="KAG7387677.1"/>
    <property type="molecule type" value="Genomic_DNA"/>
</dbReference>
<sequence length="196" mass="21020">MSAVPTPSAAEGALMPRCRSRPGLALMKVPASRAARREHVIRRRWLPRLPRTRSRRGGGSQGSPGLDPAGAVAHVLVATAGPEGDSSVPAEQPTVYVPVAAYPPTPTLTAPPDLSTATEATYHDDEESKPEAPTSRKSEISRSTEAEVAEHALRVAQQQVADLQAAISARDDQERARLQAYEQAVYVQAAEQEMNR</sequence>
<reference evidence="2" key="1">
    <citation type="submission" date="2021-02" db="EMBL/GenBank/DDBJ databases">
        <authorList>
            <person name="Palmer J.M."/>
        </authorList>
    </citation>
    <scope>NUCLEOTIDE SEQUENCE</scope>
    <source>
        <strain evidence="2">SCRP734</strain>
    </source>
</reference>
<evidence type="ECO:0000313" key="3">
    <source>
        <dbReference type="Proteomes" id="UP000694044"/>
    </source>
</evidence>
<keyword evidence="3" id="KW-1185">Reference proteome</keyword>
<dbReference type="AlphaFoldDB" id="A0A8T1W233"/>
<feature type="region of interest" description="Disordered" evidence="1">
    <location>
        <begin position="100"/>
        <end position="146"/>
    </location>
</feature>
<evidence type="ECO:0000313" key="2">
    <source>
        <dbReference type="EMBL" id="KAG7387677.1"/>
    </source>
</evidence>
<feature type="compositionally biased region" description="Basic residues" evidence="1">
    <location>
        <begin position="41"/>
        <end position="56"/>
    </location>
</feature>
<comment type="caution">
    <text evidence="2">The sequence shown here is derived from an EMBL/GenBank/DDBJ whole genome shotgun (WGS) entry which is preliminary data.</text>
</comment>
<gene>
    <name evidence="2" type="ORF">PHYPSEUDO_013804</name>
</gene>
<evidence type="ECO:0000256" key="1">
    <source>
        <dbReference type="SAM" id="MobiDB-lite"/>
    </source>
</evidence>
<feature type="compositionally biased region" description="Low complexity" evidence="1">
    <location>
        <begin position="107"/>
        <end position="118"/>
    </location>
</feature>
<name>A0A8T1W233_9STRA</name>